<dbReference type="Pfam" id="PF13476">
    <property type="entry name" value="AAA_23"/>
    <property type="match status" value="1"/>
</dbReference>
<evidence type="ECO:0000259" key="1">
    <source>
        <dbReference type="Pfam" id="PF13476"/>
    </source>
</evidence>
<sequence length="547" mass="63044">MNGRYFSMRAAKINDIWRYVNEIEEYKTRIKKVEIKKLSGFEDIKIEPKSAITAICGKNGVGKTTFLKLIYQAIKSPKEQLSSARFGSYDFNIEIINNRSNIIIDKKSEHHLENVYYLEPSQECSKILEYIKRTKNINELIEGEGENISFNDEKTKPQIENIIGKKYKKIIFREITGAIESDYTFPYFEIELASGAKYSNIDMGMGEFAVFYILWFIKNCERNSIIFIEEPENFISANTQIYLMDRIAEQSNSSKHWIMLSTHSEHILSKISIENTKVLQKRLNDVTHLIEPKHREKYLTALGLVPQLDGIVFVEDNFSANFTNYLLSKLAPAFLKSYRILPIRCDSNIEKIATHYEPLRKSPINYIGVFDADQKSKVAQYIKKEIYISSLPGNKAVPPEVIVWDVLVDNSKKISEALEVDHDSMQETIEANSTVNYHDRYENISKQLSVPLEALLQPIFSSWMSVPENKKLAEHFVFAIINHSKKHTSLVEFQSNNKVKLIADGNDIYLEKKDIIFPQITPLVDGMKLNFKLFFDSASFIAKVTAD</sequence>
<dbReference type="InterPro" id="IPR051396">
    <property type="entry name" value="Bact_Antivir_Def_Nuclease"/>
</dbReference>
<dbReference type="EMBL" id="AACVIL010000020">
    <property type="protein sequence ID" value="EAM5675831.1"/>
    <property type="molecule type" value="Genomic_DNA"/>
</dbReference>
<proteinExistence type="predicted"/>
<protein>
    <submittedName>
        <fullName evidence="2">ATP-binding cassette domain-containing protein</fullName>
    </submittedName>
    <submittedName>
        <fullName evidence="3">ATP-binding protein</fullName>
    </submittedName>
</protein>
<dbReference type="EMBL" id="AAKRRC010000004">
    <property type="protein sequence ID" value="ECU9843035.1"/>
    <property type="molecule type" value="Genomic_DNA"/>
</dbReference>
<keyword evidence="2" id="KW-0547">Nucleotide-binding</keyword>
<evidence type="ECO:0000313" key="3">
    <source>
        <dbReference type="EMBL" id="ECU9843035.1"/>
    </source>
</evidence>
<evidence type="ECO:0000313" key="2">
    <source>
        <dbReference type="EMBL" id="EAM5675831.1"/>
    </source>
</evidence>
<dbReference type="GO" id="GO:0006302">
    <property type="term" value="P:double-strand break repair"/>
    <property type="evidence" value="ECO:0007669"/>
    <property type="project" value="InterPro"/>
</dbReference>
<dbReference type="InterPro" id="IPR027417">
    <property type="entry name" value="P-loop_NTPase"/>
</dbReference>
<accession>A0A5T2RDK5</accession>
<dbReference type="Gene3D" id="3.40.50.300">
    <property type="entry name" value="P-loop containing nucleotide triphosphate hydrolases"/>
    <property type="match status" value="1"/>
</dbReference>
<gene>
    <name evidence="3" type="ORF">CXT11_14365</name>
    <name evidence="2" type="ORF">EOH22_17365</name>
</gene>
<keyword evidence="2" id="KW-0067">ATP-binding</keyword>
<dbReference type="GO" id="GO:0016887">
    <property type="term" value="F:ATP hydrolysis activity"/>
    <property type="evidence" value="ECO:0007669"/>
    <property type="project" value="InterPro"/>
</dbReference>
<feature type="domain" description="Rad50/SbcC-type AAA" evidence="1">
    <location>
        <begin position="32"/>
        <end position="168"/>
    </location>
</feature>
<dbReference type="SUPFAM" id="SSF52540">
    <property type="entry name" value="P-loop containing nucleoside triphosphate hydrolases"/>
    <property type="match status" value="1"/>
</dbReference>
<dbReference type="PANTHER" id="PTHR43581">
    <property type="entry name" value="ATP/GTP PHOSPHATASE"/>
    <property type="match status" value="1"/>
</dbReference>
<dbReference type="PANTHER" id="PTHR43581:SF2">
    <property type="entry name" value="EXCINUCLEASE ATPASE SUBUNIT"/>
    <property type="match status" value="1"/>
</dbReference>
<dbReference type="InterPro" id="IPR038729">
    <property type="entry name" value="Rad50/SbcC_AAA"/>
</dbReference>
<organism evidence="2">
    <name type="scientific">Salmonella enterica</name>
    <name type="common">Salmonella choleraesuis</name>
    <dbReference type="NCBI Taxonomy" id="28901"/>
    <lineage>
        <taxon>Bacteria</taxon>
        <taxon>Pseudomonadati</taxon>
        <taxon>Pseudomonadota</taxon>
        <taxon>Gammaproteobacteria</taxon>
        <taxon>Enterobacterales</taxon>
        <taxon>Enterobacteriaceae</taxon>
        <taxon>Salmonella</taxon>
    </lineage>
</organism>
<dbReference type="GO" id="GO:0005524">
    <property type="term" value="F:ATP binding"/>
    <property type="evidence" value="ECO:0007669"/>
    <property type="project" value="UniProtKB-KW"/>
</dbReference>
<dbReference type="AlphaFoldDB" id="A0A5T2RDK5"/>
<name>A0A5T2RDK5_SALER</name>
<comment type="caution">
    <text evidence="2">The sequence shown here is derived from an EMBL/GenBank/DDBJ whole genome shotgun (WGS) entry which is preliminary data.</text>
</comment>
<reference evidence="2" key="1">
    <citation type="submission" date="2019-01" db="EMBL/GenBank/DDBJ databases">
        <authorList>
            <consortium name="PulseNet: The National Subtyping Network for Foodborne Disease Surveillance"/>
            <person name="Tarr C.L."/>
            <person name="Trees E."/>
            <person name="Katz L.S."/>
            <person name="Carleton-Romer H.A."/>
            <person name="Stroika S."/>
            <person name="Kucerova Z."/>
            <person name="Roache K.F."/>
            <person name="Sabol A.L."/>
            <person name="Besser J."/>
            <person name="Gerner-Smidt P."/>
        </authorList>
    </citation>
    <scope>NUCLEOTIDE SEQUENCE</scope>
    <source>
        <strain evidence="3">PNUSAS029868</strain>
        <strain evidence="2">PNUSAS064238</strain>
    </source>
</reference>